<dbReference type="KEGG" id="nak:EH165_11490"/>
<dbReference type="OrthoDB" id="3837845at2"/>
<dbReference type="Proteomes" id="UP000268084">
    <property type="component" value="Chromosome"/>
</dbReference>
<organism evidence="2 3">
    <name type="scientific">Nakamurella antarctica</name>
    <dbReference type="NCBI Taxonomy" id="1902245"/>
    <lineage>
        <taxon>Bacteria</taxon>
        <taxon>Bacillati</taxon>
        <taxon>Actinomycetota</taxon>
        <taxon>Actinomycetes</taxon>
        <taxon>Nakamurellales</taxon>
        <taxon>Nakamurellaceae</taxon>
        <taxon>Nakamurella</taxon>
    </lineage>
</organism>
<feature type="transmembrane region" description="Helical" evidence="1">
    <location>
        <begin position="246"/>
        <end position="270"/>
    </location>
</feature>
<dbReference type="RefSeq" id="WP_124799573.1">
    <property type="nucleotide sequence ID" value="NZ_CP034170.1"/>
</dbReference>
<reference evidence="2 3" key="1">
    <citation type="submission" date="2018-11" db="EMBL/GenBank/DDBJ databases">
        <authorList>
            <person name="Da X."/>
        </authorList>
    </citation>
    <scope>NUCLEOTIDE SEQUENCE [LARGE SCALE GENOMIC DNA]</scope>
    <source>
        <strain evidence="2 3">S14-144</strain>
    </source>
</reference>
<feature type="transmembrane region" description="Helical" evidence="1">
    <location>
        <begin position="47"/>
        <end position="66"/>
    </location>
</feature>
<reference evidence="2 3" key="2">
    <citation type="submission" date="2018-12" db="EMBL/GenBank/DDBJ databases">
        <title>Nakamurella antarcticus sp. nov., isolated from Antarctica South Shetland Islands soil.</title>
        <authorList>
            <person name="Peng F."/>
        </authorList>
    </citation>
    <scope>NUCLEOTIDE SEQUENCE [LARGE SCALE GENOMIC DNA]</scope>
    <source>
        <strain evidence="2 3">S14-144</strain>
    </source>
</reference>
<dbReference type="PANTHER" id="PTHR40761:SF1">
    <property type="entry name" value="CONSERVED INTEGRAL MEMBRANE ALANINE VALINE AND LEUCINE RICH PROTEIN-RELATED"/>
    <property type="match status" value="1"/>
</dbReference>
<name>A0A3G8ZW42_9ACTN</name>
<gene>
    <name evidence="2" type="ORF">EH165_11490</name>
</gene>
<protein>
    <recommendedName>
        <fullName evidence="4">Magnesium transporter NIPA</fullName>
    </recommendedName>
</protein>
<dbReference type="PANTHER" id="PTHR40761">
    <property type="entry name" value="CONSERVED INTEGRAL MEMBRANE ALANINE VALINE AND LEUCINE RICH PROTEIN-RELATED"/>
    <property type="match status" value="1"/>
</dbReference>
<sequence length="284" mass="28833">MLIGFGLAVLAAVLSGSGSVLQSIGVRRAGSAGGSAVALADLRKQPFYFAGLLSDILGFLCAATALHRLPLFFVQSVVASSVGVTALISVILGTRIGRAGWTALAIAGAGLVALAASAEPGPSTPLPRTWHWILLLGVVPIAGIGYLGYRVHRRYSAPVLALAAGLSYAAVAISARSFHAPDEFWQILGEPAAWAILVNGLSAAILFALALQKGTATTVAAVVFSTQTVFPSAVGLLVLGDSVRSGFAVVAAIGFFCAVGGAVSLAHFAAQKKHVPSIRAVPRA</sequence>
<evidence type="ECO:0000313" key="3">
    <source>
        <dbReference type="Proteomes" id="UP000268084"/>
    </source>
</evidence>
<evidence type="ECO:0000313" key="2">
    <source>
        <dbReference type="EMBL" id="AZI58664.1"/>
    </source>
</evidence>
<feature type="transmembrane region" description="Helical" evidence="1">
    <location>
        <begin position="191"/>
        <end position="211"/>
    </location>
</feature>
<feature type="transmembrane region" description="Helical" evidence="1">
    <location>
        <begin position="130"/>
        <end position="147"/>
    </location>
</feature>
<dbReference type="AlphaFoldDB" id="A0A3G8ZW42"/>
<keyword evidence="1" id="KW-1133">Transmembrane helix</keyword>
<feature type="transmembrane region" description="Helical" evidence="1">
    <location>
        <begin position="218"/>
        <end position="240"/>
    </location>
</feature>
<proteinExistence type="predicted"/>
<keyword evidence="3" id="KW-1185">Reference proteome</keyword>
<dbReference type="EMBL" id="CP034170">
    <property type="protein sequence ID" value="AZI58664.1"/>
    <property type="molecule type" value="Genomic_DNA"/>
</dbReference>
<feature type="transmembrane region" description="Helical" evidence="1">
    <location>
        <begin position="6"/>
        <end position="26"/>
    </location>
</feature>
<feature type="transmembrane region" description="Helical" evidence="1">
    <location>
        <begin position="159"/>
        <end position="179"/>
    </location>
</feature>
<accession>A0A3G8ZW42</accession>
<evidence type="ECO:0000256" key="1">
    <source>
        <dbReference type="SAM" id="Phobius"/>
    </source>
</evidence>
<keyword evidence="1" id="KW-0812">Transmembrane</keyword>
<keyword evidence="1" id="KW-0472">Membrane</keyword>
<feature type="transmembrane region" description="Helical" evidence="1">
    <location>
        <begin position="99"/>
        <end position="118"/>
    </location>
</feature>
<feature type="transmembrane region" description="Helical" evidence="1">
    <location>
        <begin position="72"/>
        <end position="92"/>
    </location>
</feature>
<evidence type="ECO:0008006" key="4">
    <source>
        <dbReference type="Google" id="ProtNLM"/>
    </source>
</evidence>